<protein>
    <submittedName>
        <fullName evidence="1">Uncharacterized protein</fullName>
    </submittedName>
</protein>
<gene>
    <name evidence="1" type="ORF">TNIN_428021</name>
</gene>
<dbReference type="AlphaFoldDB" id="A0A8X7BSK3"/>
<evidence type="ECO:0000313" key="1">
    <source>
        <dbReference type="EMBL" id="GFY40564.1"/>
    </source>
</evidence>
<dbReference type="Proteomes" id="UP000886998">
    <property type="component" value="Unassembled WGS sequence"/>
</dbReference>
<comment type="caution">
    <text evidence="1">The sequence shown here is derived from an EMBL/GenBank/DDBJ whole genome shotgun (WGS) entry which is preliminary data.</text>
</comment>
<dbReference type="EMBL" id="BMAV01001984">
    <property type="protein sequence ID" value="GFY40564.1"/>
    <property type="molecule type" value="Genomic_DNA"/>
</dbReference>
<sequence length="119" mass="13855">MHLAYGTAGESGHRRPIPRQHQMFARVHRDLCEHDLVGSNMYNTWRRRGLSTSKDKSYSHLKIIKLLLRSLSYTARHLYHSQRVQPKDYPDLHKGSCKKMPNFLASVLFTDEASFSREG</sequence>
<reference evidence="1" key="1">
    <citation type="submission" date="2020-08" db="EMBL/GenBank/DDBJ databases">
        <title>Multicomponent nature underlies the extraordinary mechanical properties of spider dragline silk.</title>
        <authorList>
            <person name="Kono N."/>
            <person name="Nakamura H."/>
            <person name="Mori M."/>
            <person name="Yoshida Y."/>
            <person name="Ohtoshi R."/>
            <person name="Malay A.D."/>
            <person name="Moran D.A.P."/>
            <person name="Tomita M."/>
            <person name="Numata K."/>
            <person name="Arakawa K."/>
        </authorList>
    </citation>
    <scope>NUCLEOTIDE SEQUENCE</scope>
</reference>
<evidence type="ECO:0000313" key="2">
    <source>
        <dbReference type="Proteomes" id="UP000886998"/>
    </source>
</evidence>
<accession>A0A8X7BSK3</accession>
<organism evidence="1 2">
    <name type="scientific">Trichonephila inaurata madagascariensis</name>
    <dbReference type="NCBI Taxonomy" id="2747483"/>
    <lineage>
        <taxon>Eukaryota</taxon>
        <taxon>Metazoa</taxon>
        <taxon>Ecdysozoa</taxon>
        <taxon>Arthropoda</taxon>
        <taxon>Chelicerata</taxon>
        <taxon>Arachnida</taxon>
        <taxon>Araneae</taxon>
        <taxon>Araneomorphae</taxon>
        <taxon>Entelegynae</taxon>
        <taxon>Araneoidea</taxon>
        <taxon>Nephilidae</taxon>
        <taxon>Trichonephila</taxon>
        <taxon>Trichonephila inaurata</taxon>
    </lineage>
</organism>
<keyword evidence="2" id="KW-1185">Reference proteome</keyword>
<name>A0A8X7BSK3_9ARAC</name>
<proteinExistence type="predicted"/>